<dbReference type="Pfam" id="PF19952">
    <property type="entry name" value="DUF6414"/>
    <property type="match status" value="1"/>
</dbReference>
<sequence length="306" mass="35606">MLDLLVYLDEALIKNLNSVILNGYIDIRTYRRIKDRTIGGNIKIGDRESNGSDFGSKKDKIEGYKTKQERCDDHYENGSDRSLGFEGRDFDRNEQEIKKISTIFTLHGSLLNRMYDNKNVKKISYKDMESGNIKEGEYVEVDGFLKETSLPFYIDTLIYIINCYGADFLNTLLEKKNLKNLNFNIICKLLERLRMSITSRGSHDLLMQNEDISLLLTINENNFLSNHAHMFNLVHCSCKVFGKVMMIKEDENKCISLLRKTSQEEYYQQVIDSIDPYLEVLKENNIILPKKPECNIKGKVIMIYNK</sequence>
<evidence type="ECO:0000313" key="1">
    <source>
        <dbReference type="EMBL" id="EOR20033.1"/>
    </source>
</evidence>
<protein>
    <submittedName>
        <fullName evidence="1">Uncharacterized protein</fullName>
    </submittedName>
</protein>
<dbReference type="OrthoDB" id="1904240at2"/>
<feature type="non-terminal residue" evidence="1">
    <location>
        <position position="306"/>
    </location>
</feature>
<keyword evidence="2" id="KW-1185">Reference proteome</keyword>
<evidence type="ECO:0000313" key="2">
    <source>
        <dbReference type="Proteomes" id="UP000013988"/>
    </source>
</evidence>
<dbReference type="Proteomes" id="UP000013988">
    <property type="component" value="Unassembled WGS sequence"/>
</dbReference>
<comment type="caution">
    <text evidence="1">The sequence shown here is derived from an EMBL/GenBank/DDBJ whole genome shotgun (WGS) entry which is preliminary data.</text>
</comment>
<accession>R9BSJ1</accession>
<proteinExistence type="predicted"/>
<dbReference type="InterPro" id="IPR045633">
    <property type="entry name" value="DUF6414"/>
</dbReference>
<organism evidence="1 2">
    <name type="scientific">Clostridium sartagoforme AAU1</name>
    <dbReference type="NCBI Taxonomy" id="1202534"/>
    <lineage>
        <taxon>Bacteria</taxon>
        <taxon>Bacillati</taxon>
        <taxon>Bacillota</taxon>
        <taxon>Clostridia</taxon>
        <taxon>Eubacteriales</taxon>
        <taxon>Clostridiaceae</taxon>
        <taxon>Clostridium</taxon>
    </lineage>
</organism>
<name>R9BSJ1_9CLOT</name>
<dbReference type="RefSeq" id="WP_016209012.1">
    <property type="nucleotide sequence ID" value="NZ_ASRV01000229.1"/>
</dbReference>
<dbReference type="AlphaFoldDB" id="R9BSJ1"/>
<gene>
    <name evidence="1" type="ORF">A500_19024</name>
</gene>
<reference evidence="1 2" key="1">
    <citation type="submission" date="2013-03" db="EMBL/GenBank/DDBJ databases">
        <title>Whole genome shotgun sequencing of Clostridium sartagoforme AAU1.</title>
        <authorList>
            <person name="Joshi C.G."/>
            <person name="Duggirala S.M."/>
            <person name="Nathani N.M."/>
            <person name="Bhatt V.D."/>
            <person name="Patel A.K."/>
            <person name="Pandya P.R."/>
            <person name="KaPatel J.A."/>
        </authorList>
    </citation>
    <scope>NUCLEOTIDE SEQUENCE [LARGE SCALE GENOMIC DNA]</scope>
    <source>
        <strain evidence="1 2">AAU1</strain>
    </source>
</reference>
<dbReference type="EMBL" id="ASRV01000229">
    <property type="protein sequence ID" value="EOR20033.1"/>
    <property type="molecule type" value="Genomic_DNA"/>
</dbReference>